<keyword evidence="2 6" id="KW-0812">Transmembrane</keyword>
<feature type="signal peptide" evidence="7">
    <location>
        <begin position="1"/>
        <end position="22"/>
    </location>
</feature>
<dbReference type="EMBL" id="BIMX01000011">
    <property type="protein sequence ID" value="GCE99516.1"/>
    <property type="molecule type" value="Genomic_DNA"/>
</dbReference>
<evidence type="ECO:0000256" key="3">
    <source>
        <dbReference type="ARBA" id="ARBA00022989"/>
    </source>
</evidence>
<evidence type="ECO:0000256" key="6">
    <source>
        <dbReference type="SAM" id="Phobius"/>
    </source>
</evidence>
<evidence type="ECO:0000256" key="2">
    <source>
        <dbReference type="ARBA" id="ARBA00022692"/>
    </source>
</evidence>
<accession>A0A4C2E8D3</accession>
<organism evidence="9 10">
    <name type="scientific">Zygosaccharomyces mellis</name>
    <dbReference type="NCBI Taxonomy" id="42258"/>
    <lineage>
        <taxon>Eukaryota</taxon>
        <taxon>Fungi</taxon>
        <taxon>Dikarya</taxon>
        <taxon>Ascomycota</taxon>
        <taxon>Saccharomycotina</taxon>
        <taxon>Saccharomycetes</taxon>
        <taxon>Saccharomycetales</taxon>
        <taxon>Saccharomycetaceae</taxon>
        <taxon>Zygosaccharomyces</taxon>
    </lineage>
</organism>
<dbReference type="GO" id="GO:0016020">
    <property type="term" value="C:membrane"/>
    <property type="evidence" value="ECO:0007669"/>
    <property type="project" value="UniProtKB-SubCell"/>
</dbReference>
<name>A0A4C2E8D3_9SACH</name>
<comment type="caution">
    <text evidence="9">The sequence shown here is derived from an EMBL/GenBank/DDBJ whole genome shotgun (WGS) entry which is preliminary data.</text>
</comment>
<dbReference type="AlphaFoldDB" id="A0A4C2E8D3"/>
<proteinExistence type="predicted"/>
<evidence type="ECO:0000313" key="10">
    <source>
        <dbReference type="Proteomes" id="UP000301737"/>
    </source>
</evidence>
<feature type="region of interest" description="Disordered" evidence="5">
    <location>
        <begin position="181"/>
        <end position="202"/>
    </location>
</feature>
<feature type="transmembrane region" description="Helical" evidence="6">
    <location>
        <begin position="213"/>
        <end position="236"/>
    </location>
</feature>
<evidence type="ECO:0000256" key="4">
    <source>
        <dbReference type="ARBA" id="ARBA00023136"/>
    </source>
</evidence>
<keyword evidence="10" id="KW-1185">Reference proteome</keyword>
<dbReference type="OrthoDB" id="9985059at2759"/>
<dbReference type="Proteomes" id="UP000301737">
    <property type="component" value="Unassembled WGS sequence"/>
</dbReference>
<keyword evidence="3 6" id="KW-1133">Transmembrane helix</keyword>
<evidence type="ECO:0000313" key="9">
    <source>
        <dbReference type="EMBL" id="GCE99516.1"/>
    </source>
</evidence>
<evidence type="ECO:0000256" key="7">
    <source>
        <dbReference type="SAM" id="SignalP"/>
    </source>
</evidence>
<sequence>MFHRFWFTALIILLQQTSVIFAEQISYLSGKSPNYESDRDVSSLSDLVSKLTIREPVIIFDFFNPELLEDVVSSDQAYPFLSKFLTEDVASIRSSDESSEFENDPRVEVFELTEIPSSLSTILYDFTNTNKSIFLFKLTNDKYNVAALDEFLESTCVFLRETLAEPENIIVNVHGLNSRKTHKQIKKDQDSSESSKNPSVDDKDILSKTWTEGLLMCLLVSAILLGILIVAISWTWNIEISYGGLERPSNPVKKNK</sequence>
<gene>
    <name evidence="9" type="ORF">ZYGM_000124</name>
</gene>
<evidence type="ECO:0000256" key="5">
    <source>
        <dbReference type="SAM" id="MobiDB-lite"/>
    </source>
</evidence>
<evidence type="ECO:0000256" key="1">
    <source>
        <dbReference type="ARBA" id="ARBA00004167"/>
    </source>
</evidence>
<protein>
    <recommendedName>
        <fullName evidence="8">V-type proton ATPase subunit S1/VOA1 transmembrane domain-containing protein</fullName>
    </recommendedName>
</protein>
<comment type="subcellular location">
    <subcellularLocation>
        <location evidence="1">Membrane</location>
        <topology evidence="1">Single-pass membrane protein</topology>
    </subcellularLocation>
</comment>
<reference evidence="9 10" key="1">
    <citation type="submission" date="2019-01" db="EMBL/GenBank/DDBJ databases">
        <title>Draft Genome Sequencing of Zygosaccharomyces mellis Ca-7.</title>
        <authorList>
            <person name="Shiwa Y."/>
            <person name="Kanesaki Y."/>
            <person name="Ishige T."/>
            <person name="Mura K."/>
            <person name="Hori T."/>
            <person name="Tamura T."/>
        </authorList>
    </citation>
    <scope>NUCLEOTIDE SEQUENCE [LARGE SCALE GENOMIC DNA]</scope>
    <source>
        <strain evidence="9 10">Ca-7</strain>
    </source>
</reference>
<feature type="domain" description="V-type proton ATPase subunit S1/VOA1 transmembrane" evidence="8">
    <location>
        <begin position="209"/>
        <end position="244"/>
    </location>
</feature>
<keyword evidence="4 6" id="KW-0472">Membrane</keyword>
<keyword evidence="7" id="KW-0732">Signal</keyword>
<dbReference type="Pfam" id="PF20520">
    <property type="entry name" value="Ac45-VOA1_TM"/>
    <property type="match status" value="1"/>
</dbReference>
<dbReference type="InterPro" id="IPR046756">
    <property type="entry name" value="VAS1/VOA1_TM"/>
</dbReference>
<feature type="chain" id="PRO_5020742836" description="V-type proton ATPase subunit S1/VOA1 transmembrane domain-containing protein" evidence="7">
    <location>
        <begin position="23"/>
        <end position="256"/>
    </location>
</feature>
<evidence type="ECO:0000259" key="8">
    <source>
        <dbReference type="Pfam" id="PF20520"/>
    </source>
</evidence>